<evidence type="ECO:0000256" key="1">
    <source>
        <dbReference type="SAM" id="MobiDB-lite"/>
    </source>
</evidence>
<sequence length="92" mass="9726">MSHARQARSGSHRAPDSPPTVPYSVPVGTSRPVDCWPGWSSALALDPRRSSRIPASRVEVSMTSTASTRVASLARPMTCVSPGDGRFKSSSS</sequence>
<evidence type="ECO:0000313" key="3">
    <source>
        <dbReference type="Proteomes" id="UP000017836"/>
    </source>
</evidence>
<dbReference type="Gramene" id="ERM93692">
    <property type="protein sequence ID" value="ERM93692"/>
    <property type="gene ID" value="AMTR_s00004p00195270"/>
</dbReference>
<reference evidence="3" key="1">
    <citation type="journal article" date="2013" name="Science">
        <title>The Amborella genome and the evolution of flowering plants.</title>
        <authorList>
            <consortium name="Amborella Genome Project"/>
        </authorList>
    </citation>
    <scope>NUCLEOTIDE SEQUENCE [LARGE SCALE GENOMIC DNA]</scope>
</reference>
<gene>
    <name evidence="2" type="ORF">AMTR_s00004p00195270</name>
</gene>
<protein>
    <submittedName>
        <fullName evidence="2">Uncharacterized protein</fullName>
    </submittedName>
</protein>
<evidence type="ECO:0000313" key="2">
    <source>
        <dbReference type="EMBL" id="ERM93692.1"/>
    </source>
</evidence>
<keyword evidence="3" id="KW-1185">Reference proteome</keyword>
<feature type="region of interest" description="Disordered" evidence="1">
    <location>
        <begin position="1"/>
        <end position="26"/>
    </location>
</feature>
<name>W1NDK6_AMBTC</name>
<accession>W1NDK6</accession>
<organism evidence="2 3">
    <name type="scientific">Amborella trichopoda</name>
    <dbReference type="NCBI Taxonomy" id="13333"/>
    <lineage>
        <taxon>Eukaryota</taxon>
        <taxon>Viridiplantae</taxon>
        <taxon>Streptophyta</taxon>
        <taxon>Embryophyta</taxon>
        <taxon>Tracheophyta</taxon>
        <taxon>Spermatophyta</taxon>
        <taxon>Magnoliopsida</taxon>
        <taxon>Amborellales</taxon>
        <taxon>Amborellaceae</taxon>
        <taxon>Amborella</taxon>
    </lineage>
</organism>
<dbReference type="EMBL" id="KI397628">
    <property type="protein sequence ID" value="ERM93692.1"/>
    <property type="molecule type" value="Genomic_DNA"/>
</dbReference>
<dbReference type="AlphaFoldDB" id="W1NDK6"/>
<dbReference type="Proteomes" id="UP000017836">
    <property type="component" value="Unassembled WGS sequence"/>
</dbReference>
<dbReference type="HOGENOM" id="CLU_2443799_0_0_1"/>
<proteinExistence type="predicted"/>